<dbReference type="AlphaFoldDB" id="A0A6A6RC55"/>
<accession>A0A6A6RC55</accession>
<organism evidence="9 10">
    <name type="scientific">Lophium mytilinum</name>
    <dbReference type="NCBI Taxonomy" id="390894"/>
    <lineage>
        <taxon>Eukaryota</taxon>
        <taxon>Fungi</taxon>
        <taxon>Dikarya</taxon>
        <taxon>Ascomycota</taxon>
        <taxon>Pezizomycotina</taxon>
        <taxon>Dothideomycetes</taxon>
        <taxon>Pleosporomycetidae</taxon>
        <taxon>Mytilinidiales</taxon>
        <taxon>Mytilinidiaceae</taxon>
        <taxon>Lophium</taxon>
    </lineage>
</organism>
<protein>
    <recommendedName>
        <fullName evidence="8">Rhodopsin domain-containing protein</fullName>
    </recommendedName>
</protein>
<evidence type="ECO:0000313" key="9">
    <source>
        <dbReference type="EMBL" id="KAF2502269.1"/>
    </source>
</evidence>
<evidence type="ECO:0000259" key="8">
    <source>
        <dbReference type="Pfam" id="PF20684"/>
    </source>
</evidence>
<proteinExistence type="inferred from homology"/>
<feature type="transmembrane region" description="Helical" evidence="7">
    <location>
        <begin position="169"/>
        <end position="193"/>
    </location>
</feature>
<name>A0A6A6RC55_9PEZI</name>
<keyword evidence="2 7" id="KW-0812">Transmembrane</keyword>
<dbReference type="OrthoDB" id="5417844at2759"/>
<evidence type="ECO:0000313" key="10">
    <source>
        <dbReference type="Proteomes" id="UP000799750"/>
    </source>
</evidence>
<feature type="transmembrane region" description="Helical" evidence="7">
    <location>
        <begin position="46"/>
        <end position="67"/>
    </location>
</feature>
<sequence length="393" mass="42826">MYYGLGNKAGRDFIIVILVFCGLSAVAVGLRLVSKRMKRLPLQLDDYLIIFSLLCVFCSVGICTASVTNGGVGRHFGTEVPLEDLKYTLKLLIPLQGLYGIGLGCVKTSLMVLYLRIFGTARKFRLTIYIAIVIVWGWAFSIVIEAFLLCRPFPSNWDPTVPGKCGNRNAAFVAAGALNMLTDIMVLLLPVPHIWGLQLQVGRKIGLMATFGLGIFVSAISIIRMKFLLSLNLEDATFSLPDPFMWSVVEPELAVVAACLPLMRPFFSKIARPWFGGSSSRGTKNSRSGLNSDGTKKQFSRLNDSNASRNKDYALETIGGGALNKISSEPSGYTVGVEGGKPYRIYEDGRSKTGVEESMQTLDDSDSGKSHVKIVGRGALPGGIRVQTDYRVD</sequence>
<keyword evidence="3 7" id="KW-1133">Transmembrane helix</keyword>
<evidence type="ECO:0000256" key="2">
    <source>
        <dbReference type="ARBA" id="ARBA00022692"/>
    </source>
</evidence>
<evidence type="ECO:0000256" key="3">
    <source>
        <dbReference type="ARBA" id="ARBA00022989"/>
    </source>
</evidence>
<dbReference type="GO" id="GO:0016020">
    <property type="term" value="C:membrane"/>
    <property type="evidence" value="ECO:0007669"/>
    <property type="project" value="UniProtKB-SubCell"/>
</dbReference>
<comment type="similarity">
    <text evidence="5">Belongs to the SAT4 family.</text>
</comment>
<feature type="region of interest" description="Disordered" evidence="6">
    <location>
        <begin position="347"/>
        <end position="370"/>
    </location>
</feature>
<feature type="transmembrane region" description="Helical" evidence="7">
    <location>
        <begin position="126"/>
        <end position="149"/>
    </location>
</feature>
<evidence type="ECO:0000256" key="1">
    <source>
        <dbReference type="ARBA" id="ARBA00004141"/>
    </source>
</evidence>
<evidence type="ECO:0000256" key="6">
    <source>
        <dbReference type="SAM" id="MobiDB-lite"/>
    </source>
</evidence>
<gene>
    <name evidence="9" type="ORF">BU16DRAFT_554339</name>
</gene>
<dbReference type="PANTHER" id="PTHR33048">
    <property type="entry name" value="PTH11-LIKE INTEGRAL MEMBRANE PROTEIN (AFU_ORTHOLOGUE AFUA_5G11245)"/>
    <property type="match status" value="1"/>
</dbReference>
<feature type="transmembrane region" description="Helical" evidence="7">
    <location>
        <begin position="13"/>
        <end position="34"/>
    </location>
</feature>
<dbReference type="PANTHER" id="PTHR33048:SF161">
    <property type="entry name" value="INTEGRAL MEMBRANE PROTEIN"/>
    <property type="match status" value="1"/>
</dbReference>
<feature type="compositionally biased region" description="Polar residues" evidence="6">
    <location>
        <begin position="277"/>
        <end position="293"/>
    </location>
</feature>
<reference evidence="9" key="1">
    <citation type="journal article" date="2020" name="Stud. Mycol.">
        <title>101 Dothideomycetes genomes: a test case for predicting lifestyles and emergence of pathogens.</title>
        <authorList>
            <person name="Haridas S."/>
            <person name="Albert R."/>
            <person name="Binder M."/>
            <person name="Bloem J."/>
            <person name="Labutti K."/>
            <person name="Salamov A."/>
            <person name="Andreopoulos B."/>
            <person name="Baker S."/>
            <person name="Barry K."/>
            <person name="Bills G."/>
            <person name="Bluhm B."/>
            <person name="Cannon C."/>
            <person name="Castanera R."/>
            <person name="Culley D."/>
            <person name="Daum C."/>
            <person name="Ezra D."/>
            <person name="Gonzalez J."/>
            <person name="Henrissat B."/>
            <person name="Kuo A."/>
            <person name="Liang C."/>
            <person name="Lipzen A."/>
            <person name="Lutzoni F."/>
            <person name="Magnuson J."/>
            <person name="Mondo S."/>
            <person name="Nolan M."/>
            <person name="Ohm R."/>
            <person name="Pangilinan J."/>
            <person name="Park H.-J."/>
            <person name="Ramirez L."/>
            <person name="Alfaro M."/>
            <person name="Sun H."/>
            <person name="Tritt A."/>
            <person name="Yoshinaga Y."/>
            <person name="Zwiers L.-H."/>
            <person name="Turgeon B."/>
            <person name="Goodwin S."/>
            <person name="Spatafora J."/>
            <person name="Crous P."/>
            <person name="Grigoriev I."/>
        </authorList>
    </citation>
    <scope>NUCLEOTIDE SEQUENCE</scope>
    <source>
        <strain evidence="9">CBS 269.34</strain>
    </source>
</reference>
<dbReference type="EMBL" id="MU004181">
    <property type="protein sequence ID" value="KAF2502269.1"/>
    <property type="molecule type" value="Genomic_DNA"/>
</dbReference>
<dbReference type="InterPro" id="IPR052337">
    <property type="entry name" value="SAT4-like"/>
</dbReference>
<dbReference type="Proteomes" id="UP000799750">
    <property type="component" value="Unassembled WGS sequence"/>
</dbReference>
<dbReference type="InterPro" id="IPR049326">
    <property type="entry name" value="Rhodopsin_dom_fungi"/>
</dbReference>
<evidence type="ECO:0000256" key="4">
    <source>
        <dbReference type="ARBA" id="ARBA00023136"/>
    </source>
</evidence>
<keyword evidence="10" id="KW-1185">Reference proteome</keyword>
<evidence type="ECO:0000256" key="7">
    <source>
        <dbReference type="SAM" id="Phobius"/>
    </source>
</evidence>
<comment type="subcellular location">
    <subcellularLocation>
        <location evidence="1">Membrane</location>
        <topology evidence="1">Multi-pass membrane protein</topology>
    </subcellularLocation>
</comment>
<feature type="region of interest" description="Disordered" evidence="6">
    <location>
        <begin position="277"/>
        <end position="303"/>
    </location>
</feature>
<dbReference type="Pfam" id="PF20684">
    <property type="entry name" value="Fung_rhodopsin"/>
    <property type="match status" value="1"/>
</dbReference>
<evidence type="ECO:0000256" key="5">
    <source>
        <dbReference type="ARBA" id="ARBA00038359"/>
    </source>
</evidence>
<feature type="domain" description="Rhodopsin" evidence="8">
    <location>
        <begin position="30"/>
        <end position="269"/>
    </location>
</feature>
<feature type="transmembrane region" description="Helical" evidence="7">
    <location>
        <begin position="205"/>
        <end position="224"/>
    </location>
</feature>
<feature type="transmembrane region" description="Helical" evidence="7">
    <location>
        <begin position="87"/>
        <end position="114"/>
    </location>
</feature>
<keyword evidence="4 7" id="KW-0472">Membrane</keyword>